<comment type="subcellular location">
    <subcellularLocation>
        <location evidence="1">Membrane</location>
        <topology evidence="1">Multi-pass membrane protein</topology>
    </subcellularLocation>
</comment>
<proteinExistence type="inferred from homology"/>
<sequence length="248" mass="27929">MLTMAVPWLFVLELVMYAGCFICGIIAAASLTITQGHFSGQCLLYGSVHYNTSTLSLDPDDFSTPSLCYFISAISVCVAIYCLSLILYWGYHRCMGEEVKRETLWLNVTLGVCSVFLFFLLVSGCILRIGRDRLCLSVLQSMPLLTSCEQAENETWAQPYDGSQFYTGLHSTEVSTATLTLPNNHNTEKSVWVNFFFWVLIVALVAVQRRQGSEFRRTGEDADWSTSETEPFFHRPSRHSDPKNTVPL</sequence>
<name>A0A9Q1ENX7_SYNKA</name>
<evidence type="ECO:0000256" key="3">
    <source>
        <dbReference type="ARBA" id="ARBA00022989"/>
    </source>
</evidence>
<dbReference type="InterPro" id="IPR029776">
    <property type="entry name" value="TMEM179B"/>
</dbReference>
<protein>
    <recommendedName>
        <fullName evidence="10">Transmembrane protein 179B</fullName>
    </recommendedName>
</protein>
<dbReference type="EMBL" id="JAINUF010000014">
    <property type="protein sequence ID" value="KAJ8342282.1"/>
    <property type="molecule type" value="Genomic_DNA"/>
</dbReference>
<keyword evidence="4 7" id="KW-0472">Membrane</keyword>
<feature type="region of interest" description="Disordered" evidence="6">
    <location>
        <begin position="217"/>
        <end position="248"/>
    </location>
</feature>
<dbReference type="Pfam" id="PF26158">
    <property type="entry name" value="Claudin_TMEM179-179B"/>
    <property type="match status" value="1"/>
</dbReference>
<dbReference type="PANTHER" id="PTHR31056:SF1">
    <property type="entry name" value="TRANSMEMBRANE PROTEIN 179B"/>
    <property type="match status" value="1"/>
</dbReference>
<feature type="transmembrane region" description="Helical" evidence="7">
    <location>
        <begin position="7"/>
        <end position="29"/>
    </location>
</feature>
<accession>A0A9Q1ENX7</accession>
<dbReference type="OrthoDB" id="8914435at2759"/>
<dbReference type="AlphaFoldDB" id="A0A9Q1ENX7"/>
<dbReference type="PANTHER" id="PTHR31056">
    <property type="entry name" value="TRANSMEMBRANE PROTEIN 179B"/>
    <property type="match status" value="1"/>
</dbReference>
<reference evidence="8" key="1">
    <citation type="journal article" date="2023" name="Science">
        <title>Genome structures resolve the early diversification of teleost fishes.</title>
        <authorList>
            <person name="Parey E."/>
            <person name="Louis A."/>
            <person name="Montfort J."/>
            <person name="Bouchez O."/>
            <person name="Roques C."/>
            <person name="Iampietro C."/>
            <person name="Lluch J."/>
            <person name="Castinel A."/>
            <person name="Donnadieu C."/>
            <person name="Desvignes T."/>
            <person name="Floi Bucao C."/>
            <person name="Jouanno E."/>
            <person name="Wen M."/>
            <person name="Mejri S."/>
            <person name="Dirks R."/>
            <person name="Jansen H."/>
            <person name="Henkel C."/>
            <person name="Chen W.J."/>
            <person name="Zahm M."/>
            <person name="Cabau C."/>
            <person name="Klopp C."/>
            <person name="Thompson A.W."/>
            <person name="Robinson-Rechavi M."/>
            <person name="Braasch I."/>
            <person name="Lecointre G."/>
            <person name="Bobe J."/>
            <person name="Postlethwait J.H."/>
            <person name="Berthelot C."/>
            <person name="Roest Crollius H."/>
            <person name="Guiguen Y."/>
        </authorList>
    </citation>
    <scope>NUCLEOTIDE SEQUENCE</scope>
    <source>
        <strain evidence="8">WJC10195</strain>
    </source>
</reference>
<evidence type="ECO:0000313" key="9">
    <source>
        <dbReference type="Proteomes" id="UP001152622"/>
    </source>
</evidence>
<keyword evidence="3 7" id="KW-1133">Transmembrane helix</keyword>
<keyword evidence="9" id="KW-1185">Reference proteome</keyword>
<evidence type="ECO:0000256" key="4">
    <source>
        <dbReference type="ARBA" id="ARBA00023136"/>
    </source>
</evidence>
<evidence type="ECO:0000256" key="5">
    <source>
        <dbReference type="ARBA" id="ARBA00093776"/>
    </source>
</evidence>
<dbReference type="Proteomes" id="UP001152622">
    <property type="component" value="Chromosome 14"/>
</dbReference>
<evidence type="ECO:0000313" key="8">
    <source>
        <dbReference type="EMBL" id="KAJ8342282.1"/>
    </source>
</evidence>
<dbReference type="InterPro" id="IPR059010">
    <property type="entry name" value="TMEM179-179B"/>
</dbReference>
<gene>
    <name evidence="8" type="ORF">SKAU_G00322100</name>
</gene>
<evidence type="ECO:0000256" key="2">
    <source>
        <dbReference type="ARBA" id="ARBA00022692"/>
    </source>
</evidence>
<evidence type="ECO:0000256" key="7">
    <source>
        <dbReference type="SAM" id="Phobius"/>
    </source>
</evidence>
<evidence type="ECO:0000256" key="1">
    <source>
        <dbReference type="ARBA" id="ARBA00004141"/>
    </source>
</evidence>
<feature type="transmembrane region" description="Helical" evidence="7">
    <location>
        <begin position="69"/>
        <end position="91"/>
    </location>
</feature>
<organism evidence="8 9">
    <name type="scientific">Synaphobranchus kaupii</name>
    <name type="common">Kaup's arrowtooth eel</name>
    <dbReference type="NCBI Taxonomy" id="118154"/>
    <lineage>
        <taxon>Eukaryota</taxon>
        <taxon>Metazoa</taxon>
        <taxon>Chordata</taxon>
        <taxon>Craniata</taxon>
        <taxon>Vertebrata</taxon>
        <taxon>Euteleostomi</taxon>
        <taxon>Actinopterygii</taxon>
        <taxon>Neopterygii</taxon>
        <taxon>Teleostei</taxon>
        <taxon>Anguilliformes</taxon>
        <taxon>Synaphobranchidae</taxon>
        <taxon>Synaphobranchus</taxon>
    </lineage>
</organism>
<keyword evidence="2 7" id="KW-0812">Transmembrane</keyword>
<feature type="transmembrane region" description="Helical" evidence="7">
    <location>
        <begin position="191"/>
        <end position="207"/>
    </location>
</feature>
<comment type="similarity">
    <text evidence="5">Belongs to the TMEM179 family.</text>
</comment>
<evidence type="ECO:0008006" key="10">
    <source>
        <dbReference type="Google" id="ProtNLM"/>
    </source>
</evidence>
<comment type="caution">
    <text evidence="8">The sequence shown here is derived from an EMBL/GenBank/DDBJ whole genome shotgun (WGS) entry which is preliminary data.</text>
</comment>
<evidence type="ECO:0000256" key="6">
    <source>
        <dbReference type="SAM" id="MobiDB-lite"/>
    </source>
</evidence>
<feature type="transmembrane region" description="Helical" evidence="7">
    <location>
        <begin position="103"/>
        <end position="129"/>
    </location>
</feature>